<organism evidence="1 2">
    <name type="scientific">Naganishia adeliensis</name>
    <dbReference type="NCBI Taxonomy" id="92952"/>
    <lineage>
        <taxon>Eukaryota</taxon>
        <taxon>Fungi</taxon>
        <taxon>Dikarya</taxon>
        <taxon>Basidiomycota</taxon>
        <taxon>Agaricomycotina</taxon>
        <taxon>Tremellomycetes</taxon>
        <taxon>Filobasidiales</taxon>
        <taxon>Filobasidiaceae</taxon>
        <taxon>Naganishia</taxon>
    </lineage>
</organism>
<protein>
    <submittedName>
        <fullName evidence="1">Uncharacterized protein</fullName>
    </submittedName>
</protein>
<evidence type="ECO:0000313" key="2">
    <source>
        <dbReference type="Proteomes" id="UP001230649"/>
    </source>
</evidence>
<evidence type="ECO:0000313" key="1">
    <source>
        <dbReference type="EMBL" id="KAJ9106799.1"/>
    </source>
</evidence>
<proteinExistence type="predicted"/>
<comment type="caution">
    <text evidence="1">The sequence shown here is derived from an EMBL/GenBank/DDBJ whole genome shotgun (WGS) entry which is preliminary data.</text>
</comment>
<reference evidence="1" key="1">
    <citation type="submission" date="2023-04" db="EMBL/GenBank/DDBJ databases">
        <title>Draft Genome sequencing of Naganishia species isolated from polar environments using Oxford Nanopore Technology.</title>
        <authorList>
            <person name="Leo P."/>
            <person name="Venkateswaran K."/>
        </authorList>
    </citation>
    <scope>NUCLEOTIDE SEQUENCE</scope>
    <source>
        <strain evidence="1">MNA-CCFEE 5262</strain>
    </source>
</reference>
<accession>A0ACC2W6J3</accession>
<dbReference type="EMBL" id="JASBWS010000041">
    <property type="protein sequence ID" value="KAJ9106799.1"/>
    <property type="molecule type" value="Genomic_DNA"/>
</dbReference>
<keyword evidence="2" id="KW-1185">Reference proteome</keyword>
<sequence length="510" mass="56628">MLASSLKLNIRLLSARHFRSASRSLRRRYSVASSTLETVANIKDTLLKAPKARAEGTIASVFASLSGEKAVALPLRFAELKQQILHSEELQNSVSAAWVDLCRHLADKTNEIAAKGNSIIPEIEYHDIVKGLDSSSVERIKASGTVVVRGVVPEKNALQWLSSIKEYIALNPQVKGFPEDDKAVYELYWSKAQLEARSCKPSLDVQRFLLSLFNKDSTSNRTVSSSTPLTYCDRLRIRNPGDSRFALGAHVDGGSVERWEDPTYRRSYQAILEGRWRDHDAWDIAGRPTANQNLYDGPGACGIFRALQGWTSLSHTGPTEGTLKVFPAVKESTAYIILRPFFKPKQPKTSLPRETYLDQNNWTLDLDSTAFPGSPLGRSQELNDDTHPHLDLERTLLPMRAVKPGDQVWWHCDSIHAVESEHKGKNASSVLYIPSAPLTEANAQYVKAQRDNFLARIPPPDFPGGEGESRFKGTGGEHDIPTVEGRRAMGMAPMEMDGVDADEKILRKAV</sequence>
<gene>
    <name evidence="1" type="ORF">QFC20_003985</name>
</gene>
<name>A0ACC2W6J3_9TREE</name>
<dbReference type="Proteomes" id="UP001230649">
    <property type="component" value="Unassembled WGS sequence"/>
</dbReference>